<proteinExistence type="predicted"/>
<comment type="caution">
    <text evidence="3">The sequence shown here is derived from an EMBL/GenBank/DDBJ whole genome shotgun (WGS) entry which is preliminary data.</text>
</comment>
<dbReference type="Gene3D" id="3.40.50.2000">
    <property type="entry name" value="Glycogen Phosphorylase B"/>
    <property type="match status" value="2"/>
</dbReference>
<evidence type="ECO:0000313" key="3">
    <source>
        <dbReference type="EMBL" id="PIR47380.1"/>
    </source>
</evidence>
<dbReference type="GO" id="GO:0016757">
    <property type="term" value="F:glycosyltransferase activity"/>
    <property type="evidence" value="ECO:0007669"/>
    <property type="project" value="InterPro"/>
</dbReference>
<sequence length="370" mass="42010">MRIAFLGQKSLILGRTAGGIETHVVNLATRLVLRGHEVTAYARKRYSTEHPTYYEGVRVHYLPTVYSKNLEAIIHTFLATVDVCLRPVDVIHYHGVGPALLSWIPRLLRPHVTVIATFHAQDRLHQKWGLFGRIALRAGEWMACRAPHATITVSHGLQVICRDRYHTEAVFIPSGADRQTIRKQHLLAAFGLKKDGYLLMVGRLLKVKGVHHLIQAFRRIKTDKHLVIVGAPALKDTYLEQLKALAEGDTRIQFIGFQTGETLAQLYAHAYLYCQPSESEGLPLTVLEAMAFGTAVLVSDIPGNLEAIHRAGFTFENKDVDDLEQQLRHLVENPEEIKRAQRDVKRVIEDYFAWDRIVDQTLEVYRSVRH</sequence>
<feature type="domain" description="Glycosyltransferase subfamily 4-like N-terminal" evidence="2">
    <location>
        <begin position="18"/>
        <end position="178"/>
    </location>
</feature>
<dbReference type="AlphaFoldDB" id="A0A2H0RLN7"/>
<dbReference type="Proteomes" id="UP000230084">
    <property type="component" value="Unassembled WGS sequence"/>
</dbReference>
<gene>
    <name evidence="3" type="ORF">COV06_03815</name>
</gene>
<dbReference type="Pfam" id="PF00534">
    <property type="entry name" value="Glycos_transf_1"/>
    <property type="match status" value="1"/>
</dbReference>
<evidence type="ECO:0008006" key="5">
    <source>
        <dbReference type="Google" id="ProtNLM"/>
    </source>
</evidence>
<dbReference type="InterPro" id="IPR050194">
    <property type="entry name" value="Glycosyltransferase_grp1"/>
</dbReference>
<feature type="domain" description="Glycosyl transferase family 1" evidence="1">
    <location>
        <begin position="193"/>
        <end position="341"/>
    </location>
</feature>
<dbReference type="SUPFAM" id="SSF53756">
    <property type="entry name" value="UDP-Glycosyltransferase/glycogen phosphorylase"/>
    <property type="match status" value="1"/>
</dbReference>
<name>A0A2H0RLN7_9BACT</name>
<evidence type="ECO:0000259" key="1">
    <source>
        <dbReference type="Pfam" id="PF00534"/>
    </source>
</evidence>
<dbReference type="PANTHER" id="PTHR45947">
    <property type="entry name" value="SULFOQUINOVOSYL TRANSFERASE SQD2"/>
    <property type="match status" value="1"/>
</dbReference>
<dbReference type="InterPro" id="IPR028098">
    <property type="entry name" value="Glyco_trans_4-like_N"/>
</dbReference>
<reference evidence="3 4" key="1">
    <citation type="submission" date="2017-09" db="EMBL/GenBank/DDBJ databases">
        <title>Depth-based differentiation of microbial function through sediment-hosted aquifers and enrichment of novel symbionts in the deep terrestrial subsurface.</title>
        <authorList>
            <person name="Probst A.J."/>
            <person name="Ladd B."/>
            <person name="Jarett J.K."/>
            <person name="Geller-Mcgrath D.E."/>
            <person name="Sieber C.M."/>
            <person name="Emerson J.B."/>
            <person name="Anantharaman K."/>
            <person name="Thomas B.C."/>
            <person name="Malmstrom R."/>
            <person name="Stieglmeier M."/>
            <person name="Klingl A."/>
            <person name="Woyke T."/>
            <person name="Ryan C.M."/>
            <person name="Banfield J.F."/>
        </authorList>
    </citation>
    <scope>NUCLEOTIDE SEQUENCE [LARGE SCALE GENOMIC DNA]</scope>
    <source>
        <strain evidence="3">CG10_big_fil_rev_8_21_14_0_10_50_16</strain>
    </source>
</reference>
<evidence type="ECO:0000259" key="2">
    <source>
        <dbReference type="Pfam" id="PF13439"/>
    </source>
</evidence>
<evidence type="ECO:0000313" key="4">
    <source>
        <dbReference type="Proteomes" id="UP000230084"/>
    </source>
</evidence>
<dbReference type="EMBL" id="PCYM01000007">
    <property type="protein sequence ID" value="PIR47380.1"/>
    <property type="molecule type" value="Genomic_DNA"/>
</dbReference>
<dbReference type="InterPro" id="IPR001296">
    <property type="entry name" value="Glyco_trans_1"/>
</dbReference>
<dbReference type="Pfam" id="PF13439">
    <property type="entry name" value="Glyco_transf_4"/>
    <property type="match status" value="1"/>
</dbReference>
<dbReference type="PANTHER" id="PTHR45947:SF3">
    <property type="entry name" value="SULFOQUINOVOSYL TRANSFERASE SQD2"/>
    <property type="match status" value="1"/>
</dbReference>
<protein>
    <recommendedName>
        <fullName evidence="5">Glycosyl transferase family 1</fullName>
    </recommendedName>
</protein>
<organism evidence="3 4">
    <name type="scientific">Candidatus Uhrbacteria bacterium CG10_big_fil_rev_8_21_14_0_10_50_16</name>
    <dbReference type="NCBI Taxonomy" id="1975039"/>
    <lineage>
        <taxon>Bacteria</taxon>
        <taxon>Candidatus Uhriibacteriota</taxon>
    </lineage>
</organism>
<accession>A0A2H0RLN7</accession>
<dbReference type="CDD" id="cd03801">
    <property type="entry name" value="GT4_PimA-like"/>
    <property type="match status" value="1"/>
</dbReference>